<dbReference type="AlphaFoldDB" id="A0A1G8NJM8"/>
<dbReference type="InterPro" id="IPR050484">
    <property type="entry name" value="Transf_Hexapept/Carb_Anhydrase"/>
</dbReference>
<organism evidence="1 2">
    <name type="scientific">Natribacillus halophilus</name>
    <dbReference type="NCBI Taxonomy" id="549003"/>
    <lineage>
        <taxon>Bacteria</taxon>
        <taxon>Bacillati</taxon>
        <taxon>Bacillota</taxon>
        <taxon>Bacilli</taxon>
        <taxon>Bacillales</taxon>
        <taxon>Bacillaceae</taxon>
        <taxon>Natribacillus</taxon>
    </lineage>
</organism>
<dbReference type="CDD" id="cd04645">
    <property type="entry name" value="LbH_gamma_CA_like"/>
    <property type="match status" value="1"/>
</dbReference>
<dbReference type="SUPFAM" id="SSF51161">
    <property type="entry name" value="Trimeric LpxA-like enzymes"/>
    <property type="match status" value="1"/>
</dbReference>
<sequence length="179" mass="19658">MIIYPYGDKRPDIDKSCYVADGVVITGDVSIGADSSIWFHTVIRGDVAPTEIGERVNIQDQSMLHQSPDQPLIIEDDVSVGHQVMLHGCKIRKKALIGMKATVLDGADIGEEAFVAAGSLVTPDTEVPPRTLAMGSPARVVRDLNDEDLEEMKRVREAYVERGKTYAKADKIHKKEGKE</sequence>
<reference evidence="1 2" key="1">
    <citation type="submission" date="2016-10" db="EMBL/GenBank/DDBJ databases">
        <authorList>
            <person name="de Groot N.N."/>
        </authorList>
    </citation>
    <scope>NUCLEOTIDE SEQUENCE [LARGE SCALE GENOMIC DNA]</scope>
    <source>
        <strain evidence="1 2">DSM 21771</strain>
    </source>
</reference>
<proteinExistence type="predicted"/>
<gene>
    <name evidence="1" type="ORF">SAMN04488123_106114</name>
</gene>
<dbReference type="InterPro" id="IPR047324">
    <property type="entry name" value="LbH_gamma_CA-like"/>
</dbReference>
<dbReference type="Proteomes" id="UP000198853">
    <property type="component" value="Unassembled WGS sequence"/>
</dbReference>
<dbReference type="InterPro" id="IPR011004">
    <property type="entry name" value="Trimer_LpxA-like_sf"/>
</dbReference>
<keyword evidence="2" id="KW-1185">Reference proteome</keyword>
<dbReference type="PANTHER" id="PTHR13061">
    <property type="entry name" value="DYNACTIN SUBUNIT P25"/>
    <property type="match status" value="1"/>
</dbReference>
<protein>
    <submittedName>
        <fullName evidence="1">Carbonic anhydrase or acetyltransferase, isoleucine patch superfamily</fullName>
    </submittedName>
</protein>
<accession>A0A1G8NJM8</accession>
<name>A0A1G8NJM8_9BACI</name>
<dbReference type="Gene3D" id="2.160.10.10">
    <property type="entry name" value="Hexapeptide repeat proteins"/>
    <property type="match status" value="1"/>
</dbReference>
<evidence type="ECO:0000313" key="2">
    <source>
        <dbReference type="Proteomes" id="UP000198853"/>
    </source>
</evidence>
<dbReference type="EMBL" id="FNEN01000006">
    <property type="protein sequence ID" value="SDI80317.1"/>
    <property type="molecule type" value="Genomic_DNA"/>
</dbReference>
<keyword evidence="1" id="KW-0808">Transferase</keyword>
<evidence type="ECO:0000313" key="1">
    <source>
        <dbReference type="EMBL" id="SDI80317.1"/>
    </source>
</evidence>
<dbReference type="PANTHER" id="PTHR13061:SF29">
    <property type="entry name" value="GAMMA CARBONIC ANHYDRASE-LIKE 1, MITOCHONDRIAL-RELATED"/>
    <property type="match status" value="1"/>
</dbReference>
<dbReference type="GO" id="GO:0016740">
    <property type="term" value="F:transferase activity"/>
    <property type="evidence" value="ECO:0007669"/>
    <property type="project" value="UniProtKB-KW"/>
</dbReference>